<proteinExistence type="predicted"/>
<evidence type="ECO:0000313" key="2">
    <source>
        <dbReference type="Proteomes" id="UP000214600"/>
    </source>
</evidence>
<dbReference type="InterPro" id="IPR017738">
    <property type="entry name" value="T6SS-assoc_VCA0118"/>
</dbReference>
<dbReference type="Proteomes" id="UP000214600">
    <property type="component" value="Unassembled WGS sequence"/>
</dbReference>
<dbReference type="PROSITE" id="PS51257">
    <property type="entry name" value="PROKAR_LIPOPROTEIN"/>
    <property type="match status" value="1"/>
</dbReference>
<accession>A0A228HLF7</accession>
<reference evidence="2" key="1">
    <citation type="submission" date="2017-06" db="EMBL/GenBank/DDBJ databases">
        <authorList>
            <person name="LiPuma J."/>
            <person name="Spilker T."/>
        </authorList>
    </citation>
    <scope>NUCLEOTIDE SEQUENCE [LARGE SCALE GENOMIC DNA]</scope>
    <source>
        <strain evidence="2">AU17325</strain>
    </source>
</reference>
<organism evidence="1 2">
    <name type="scientific">Burkholderia aenigmatica</name>
    <dbReference type="NCBI Taxonomy" id="2015348"/>
    <lineage>
        <taxon>Bacteria</taxon>
        <taxon>Pseudomonadati</taxon>
        <taxon>Pseudomonadota</taxon>
        <taxon>Betaproteobacteria</taxon>
        <taxon>Burkholderiales</taxon>
        <taxon>Burkholderiaceae</taxon>
        <taxon>Burkholderia</taxon>
        <taxon>Burkholderia cepacia complex</taxon>
    </lineage>
</organism>
<sequence length="231" mass="24951">MRWLNLTLLSTAALVGCGPEHTTVSVDRTCTTIASPQERLACFDAKAGSPAASMVAVPATQAPAAAPKPPATTRRPDIATLVQANEAKRDADDTGLLLMRVPDRLPGQNKVVISAPALGGTTPRPYLAISCLQNISRLQLLTAEALPVNRVNLRLLLDSRPVSDYRPWQVLDDGTVTDAGRGLVAVEQLRPLTRSAQRLEIESDYAPFNGLVFDIGRLNEQLAQQREACHW</sequence>
<gene>
    <name evidence="1" type="ORF">CFB84_42695</name>
</gene>
<dbReference type="Pfam" id="PF11319">
    <property type="entry name" value="VasI"/>
    <property type="match status" value="1"/>
</dbReference>
<dbReference type="OrthoDB" id="7831428at2"/>
<reference evidence="1 2" key="2">
    <citation type="submission" date="2017-08" db="EMBL/GenBank/DDBJ databases">
        <title>WGS of novel Burkholderia cepaca complex species.</title>
        <authorList>
            <person name="Lipuma J."/>
            <person name="Spilker T."/>
        </authorList>
    </citation>
    <scope>NUCLEOTIDE SEQUENCE [LARGE SCALE GENOMIC DNA]</scope>
    <source>
        <strain evidence="1 2">AU17325</strain>
    </source>
</reference>
<name>A0A228HLF7_9BURK</name>
<dbReference type="RefSeq" id="WP_089454731.1">
    <property type="nucleotide sequence ID" value="NZ_NKFA01000046.1"/>
</dbReference>
<protein>
    <submittedName>
        <fullName evidence="1">Type VI secretion system-associated protein</fullName>
    </submittedName>
</protein>
<evidence type="ECO:0000313" key="1">
    <source>
        <dbReference type="EMBL" id="OXI31034.1"/>
    </source>
</evidence>
<dbReference type="EMBL" id="NKFA01000046">
    <property type="protein sequence ID" value="OXI31034.1"/>
    <property type="molecule type" value="Genomic_DNA"/>
</dbReference>
<dbReference type="NCBIfam" id="TIGR03360">
    <property type="entry name" value="VI_minor_1"/>
    <property type="match status" value="1"/>
</dbReference>
<dbReference type="AlphaFoldDB" id="A0A228HLF7"/>
<comment type="caution">
    <text evidence="1">The sequence shown here is derived from an EMBL/GenBank/DDBJ whole genome shotgun (WGS) entry which is preliminary data.</text>
</comment>